<gene>
    <name evidence="1" type="ORF">I4F81_009418</name>
</gene>
<accession>A0ACC3CAA7</accession>
<proteinExistence type="predicted"/>
<evidence type="ECO:0000313" key="1">
    <source>
        <dbReference type="EMBL" id="KAK1866906.1"/>
    </source>
</evidence>
<name>A0ACC3CAA7_PYRYE</name>
<evidence type="ECO:0000313" key="2">
    <source>
        <dbReference type="Proteomes" id="UP000798662"/>
    </source>
</evidence>
<dbReference type="Proteomes" id="UP000798662">
    <property type="component" value="Chromosome 2"/>
</dbReference>
<reference evidence="1" key="1">
    <citation type="submission" date="2019-11" db="EMBL/GenBank/DDBJ databases">
        <title>Nori genome reveals adaptations in red seaweeds to the harsh intertidal environment.</title>
        <authorList>
            <person name="Wang D."/>
            <person name="Mao Y."/>
        </authorList>
    </citation>
    <scope>NUCLEOTIDE SEQUENCE</scope>
    <source>
        <tissue evidence="1">Gametophyte</tissue>
    </source>
</reference>
<sequence>MVSRRNLVLYMVCTCSHLLAALSCIPLVVCPSPLHCVATVMDPTPDAPEARPLTPPASSQASPASGKAVATDPTAAPPPPAEPTPQPAPQPAHQPALPPASQSDSSPAEPNIPSSLRDLRNACKLVGVSPNGIRAMLRARFQAHHAAVDPARSSDAGRAGPASTDHGVAPPFTKHEFARVFLVMCEPDVAAEVVASKGPLTRQQLDCGTASRDVWGAIAAPTFNDYDKHFRVSIPPSCTEYELNPDLHPHLRDGATLKTKFAEVNAKMHLPMKNFTASRNNDDTRFNSFSHGDTVLSYMHVMYKDRRMLKDLVSKELDGGAGAETGDFVANGVSASTPAGAAAGASSARPASRSGTAAKRQYRERRNSLSSMAVSLASMAASAARCTAASMLKDLSAALASAKAANCSSAIVEGLEQRVLESLEERTAGPFSAQKPRAGASGDEEAGPPLSGRFGRGSPGGSRRDAGGGSGGGGASEEDWATAPAAHPAGRVSAAGGAGRGGAEGRLGVPSGGRQKSAPTSPDARSSAVVGRGGGGGEGGGGAPPSGAGAAISTLEPGPRPAAPPRRRGRGRGGQGAAAARGGAASGPASPVSDRPPAVAGGGEVVGMDGAAASLGGAGTASLTLHPGPVLAAPARGGGRGRGGRRAVGRGGLASAPARPVAGHPLTVAGGGGVVGVGGVAAFLGGAETASSTPPPCRKPAAPRRRPGRGRGGQGGAAARGGVAVLTPGRAATRAIQGAAGSWPDPFLPMRLGPYSLS</sequence>
<organism evidence="1 2">
    <name type="scientific">Pyropia yezoensis</name>
    <name type="common">Susabi-nori</name>
    <name type="synonym">Porphyra yezoensis</name>
    <dbReference type="NCBI Taxonomy" id="2788"/>
    <lineage>
        <taxon>Eukaryota</taxon>
        <taxon>Rhodophyta</taxon>
        <taxon>Bangiophyceae</taxon>
        <taxon>Bangiales</taxon>
        <taxon>Bangiaceae</taxon>
        <taxon>Pyropia</taxon>
    </lineage>
</organism>
<dbReference type="EMBL" id="CM020619">
    <property type="protein sequence ID" value="KAK1866906.1"/>
    <property type="molecule type" value="Genomic_DNA"/>
</dbReference>
<protein>
    <submittedName>
        <fullName evidence="1">Uncharacterized protein</fullName>
    </submittedName>
</protein>
<keyword evidence="2" id="KW-1185">Reference proteome</keyword>
<comment type="caution">
    <text evidence="1">The sequence shown here is derived from an EMBL/GenBank/DDBJ whole genome shotgun (WGS) entry which is preliminary data.</text>
</comment>